<keyword evidence="1" id="KW-0479">Metal-binding</keyword>
<dbReference type="Proteomes" id="UP001152562">
    <property type="component" value="Unassembled WGS sequence"/>
</dbReference>
<evidence type="ECO:0000313" key="7">
    <source>
        <dbReference type="Proteomes" id="UP001152562"/>
    </source>
</evidence>
<accession>A0A9P0XBM4</accession>
<dbReference type="GO" id="GO:0008270">
    <property type="term" value="F:zinc ion binding"/>
    <property type="evidence" value="ECO:0007669"/>
    <property type="project" value="UniProtKB-KW"/>
</dbReference>
<keyword evidence="2" id="KW-0863">Zinc-finger</keyword>
<name>A0A9P0XBM4_PIEBR</name>
<dbReference type="PANTHER" id="PTHR31742">
    <property type="entry name" value="RPA-INTERACTING PROTEIN RPAIN"/>
    <property type="match status" value="1"/>
</dbReference>
<proteinExistence type="predicted"/>
<dbReference type="GO" id="GO:0006606">
    <property type="term" value="P:protein import into nucleus"/>
    <property type="evidence" value="ECO:0007669"/>
    <property type="project" value="TreeGrafter"/>
</dbReference>
<organism evidence="6 7">
    <name type="scientific">Pieris brassicae</name>
    <name type="common">White butterfly</name>
    <name type="synonym">Large white butterfly</name>
    <dbReference type="NCBI Taxonomy" id="7116"/>
    <lineage>
        <taxon>Eukaryota</taxon>
        <taxon>Metazoa</taxon>
        <taxon>Ecdysozoa</taxon>
        <taxon>Arthropoda</taxon>
        <taxon>Hexapoda</taxon>
        <taxon>Insecta</taxon>
        <taxon>Pterygota</taxon>
        <taxon>Neoptera</taxon>
        <taxon>Endopterygota</taxon>
        <taxon>Lepidoptera</taxon>
        <taxon>Glossata</taxon>
        <taxon>Ditrysia</taxon>
        <taxon>Papilionoidea</taxon>
        <taxon>Pieridae</taxon>
        <taxon>Pierinae</taxon>
        <taxon>Pieris</taxon>
    </lineage>
</organism>
<keyword evidence="4" id="KW-0175">Coiled coil</keyword>
<sequence>MQSLQPSSPAMSTSYKNMKYKHCHSPVELKEKMRKDYKIKIQHCRDMLLNRFRESNVENELQCTLNELYKKTFNFTETLSLNEEENELLDEIKNELIQEELKWLNEEYEKSQMDNIDWSSYQVEDHVICPICQKNNFKLYNGLLKCDICSMEIRTQMTSLTEIKSNIFKSMDKHTSECDTQFSIISEGDQSHIYLMCDSCLDIQLIV</sequence>
<dbReference type="EMBL" id="CALOZG010000027">
    <property type="protein sequence ID" value="CAH4032099.1"/>
    <property type="molecule type" value="Genomic_DNA"/>
</dbReference>
<dbReference type="GO" id="GO:0005634">
    <property type="term" value="C:nucleus"/>
    <property type="evidence" value="ECO:0007669"/>
    <property type="project" value="TreeGrafter"/>
</dbReference>
<evidence type="ECO:0000313" key="6">
    <source>
        <dbReference type="EMBL" id="CAH4032099.1"/>
    </source>
</evidence>
<evidence type="ECO:0000256" key="2">
    <source>
        <dbReference type="ARBA" id="ARBA00022771"/>
    </source>
</evidence>
<dbReference type="InterPro" id="IPR028156">
    <property type="entry name" value="RIP"/>
</dbReference>
<reference evidence="6" key="1">
    <citation type="submission" date="2022-05" db="EMBL/GenBank/DDBJ databases">
        <authorList>
            <person name="Okamura Y."/>
        </authorList>
    </citation>
    <scope>NUCLEOTIDE SEQUENCE</scope>
</reference>
<evidence type="ECO:0000259" key="5">
    <source>
        <dbReference type="Pfam" id="PF14768"/>
    </source>
</evidence>
<dbReference type="Pfam" id="PF14768">
    <property type="entry name" value="RPA_interact_C"/>
    <property type="match status" value="1"/>
</dbReference>
<keyword evidence="3" id="KW-0862">Zinc</keyword>
<dbReference type="InterPro" id="IPR028159">
    <property type="entry name" value="RPA_interact_C_dom"/>
</dbReference>
<keyword evidence="7" id="KW-1185">Reference proteome</keyword>
<evidence type="ECO:0000256" key="4">
    <source>
        <dbReference type="SAM" id="Coils"/>
    </source>
</evidence>
<comment type="caution">
    <text evidence="6">The sequence shown here is derived from an EMBL/GenBank/DDBJ whole genome shotgun (WGS) entry which is preliminary data.</text>
</comment>
<gene>
    <name evidence="6" type="ORF">PIBRA_LOCUS8527</name>
</gene>
<feature type="coiled-coil region" evidence="4">
    <location>
        <begin position="82"/>
        <end position="114"/>
    </location>
</feature>
<feature type="domain" description="RPA-interacting protein C-terminal" evidence="5">
    <location>
        <begin position="128"/>
        <end position="202"/>
    </location>
</feature>
<dbReference type="PANTHER" id="PTHR31742:SF1">
    <property type="entry name" value="RPA-INTERACTING PROTEIN"/>
    <property type="match status" value="1"/>
</dbReference>
<protein>
    <recommendedName>
        <fullName evidence="5">RPA-interacting protein C-terminal domain-containing protein</fullName>
    </recommendedName>
</protein>
<dbReference type="AlphaFoldDB" id="A0A9P0XBM4"/>
<evidence type="ECO:0000256" key="3">
    <source>
        <dbReference type="ARBA" id="ARBA00022833"/>
    </source>
</evidence>
<evidence type="ECO:0000256" key="1">
    <source>
        <dbReference type="ARBA" id="ARBA00022723"/>
    </source>
</evidence>